<gene>
    <name evidence="1" type="ORF">C942_04301</name>
</gene>
<dbReference type="AlphaFoldDB" id="L8JEA5"/>
<accession>L8JEA5</accession>
<organism evidence="1 2">
    <name type="scientific">Photobacterium marinum</name>
    <dbReference type="NCBI Taxonomy" id="1056511"/>
    <lineage>
        <taxon>Bacteria</taxon>
        <taxon>Pseudomonadati</taxon>
        <taxon>Pseudomonadota</taxon>
        <taxon>Gammaproteobacteria</taxon>
        <taxon>Vibrionales</taxon>
        <taxon>Vibrionaceae</taxon>
        <taxon>Photobacterium</taxon>
    </lineage>
</organism>
<comment type="caution">
    <text evidence="1">The sequence shown here is derived from an EMBL/GenBank/DDBJ whole genome shotgun (WGS) entry which is preliminary data.</text>
</comment>
<keyword evidence="2" id="KW-1185">Reference proteome</keyword>
<protein>
    <submittedName>
        <fullName evidence="1">Uncharacterized protein</fullName>
    </submittedName>
</protein>
<dbReference type="Proteomes" id="UP000011134">
    <property type="component" value="Unassembled WGS sequence"/>
</dbReference>
<evidence type="ECO:0000313" key="2">
    <source>
        <dbReference type="Proteomes" id="UP000011134"/>
    </source>
</evidence>
<name>L8JEA5_9GAMM</name>
<dbReference type="EMBL" id="AMZO01000006">
    <property type="protein sequence ID" value="ELR66603.1"/>
    <property type="molecule type" value="Genomic_DNA"/>
</dbReference>
<reference evidence="1 2" key="1">
    <citation type="submission" date="2012-12" db="EMBL/GenBank/DDBJ databases">
        <title>Genome Assembly of Photobacterium sp. AK15.</title>
        <authorList>
            <person name="Khatri I."/>
            <person name="Vaidya B."/>
            <person name="Srinivas T.N.R."/>
            <person name="Subramanian S."/>
            <person name="Pinnaka A."/>
        </authorList>
    </citation>
    <scope>NUCLEOTIDE SEQUENCE [LARGE SCALE GENOMIC DNA]</scope>
    <source>
        <strain evidence="1 2">AK15</strain>
    </source>
</reference>
<evidence type="ECO:0000313" key="1">
    <source>
        <dbReference type="EMBL" id="ELR66603.1"/>
    </source>
</evidence>
<proteinExistence type="predicted"/>
<sequence length="47" mass="5615">MFNIIYYNDKTDNYFVPLHHNFYANPRQNNHQSKTADFSKPVIILNA</sequence>
<dbReference type="PATRIC" id="fig|1056511.3.peg.1130"/>